<protein>
    <submittedName>
        <fullName evidence="2">Uncharacterized protein</fullName>
    </submittedName>
</protein>
<dbReference type="Proteomes" id="UP000005627">
    <property type="component" value="Chromosome 1"/>
</dbReference>
<dbReference type="OrthoDB" id="4035871at2759"/>
<dbReference type="HOGENOM" id="CLU_674708_0_0_1"/>
<proteinExistence type="predicted"/>
<keyword evidence="3" id="KW-1185">Reference proteome</keyword>
<accession>G8ZMX9</accession>
<dbReference type="AlphaFoldDB" id="G8ZMX9"/>
<dbReference type="eggNOG" id="ENOG502S553">
    <property type="taxonomic scope" value="Eukaryota"/>
</dbReference>
<name>G8ZMX9_TORDE</name>
<feature type="region of interest" description="Disordered" evidence="1">
    <location>
        <begin position="160"/>
        <end position="194"/>
    </location>
</feature>
<dbReference type="EMBL" id="HE616742">
    <property type="protein sequence ID" value="CCE89973.1"/>
    <property type="molecule type" value="Genomic_DNA"/>
</dbReference>
<dbReference type="FunCoup" id="G8ZMX9">
    <property type="interactions" value="41"/>
</dbReference>
<dbReference type="RefSeq" id="XP_003679184.1">
    <property type="nucleotide sequence ID" value="XM_003679136.1"/>
</dbReference>
<evidence type="ECO:0000313" key="3">
    <source>
        <dbReference type="Proteomes" id="UP000005627"/>
    </source>
</evidence>
<dbReference type="GeneID" id="11502986"/>
<evidence type="ECO:0000256" key="1">
    <source>
        <dbReference type="SAM" id="MobiDB-lite"/>
    </source>
</evidence>
<evidence type="ECO:0000313" key="2">
    <source>
        <dbReference type="EMBL" id="CCE89973.1"/>
    </source>
</evidence>
<feature type="compositionally biased region" description="Polar residues" evidence="1">
    <location>
        <begin position="168"/>
        <end position="178"/>
    </location>
</feature>
<dbReference type="InParanoid" id="G8ZMX9"/>
<reference evidence="2 3" key="1">
    <citation type="journal article" date="2011" name="Proc. Natl. Acad. Sci. U.S.A.">
        <title>Evolutionary erosion of yeast sex chromosomes by mating-type switching accidents.</title>
        <authorList>
            <person name="Gordon J.L."/>
            <person name="Armisen D."/>
            <person name="Proux-Wera E."/>
            <person name="Oheigeartaigh S.S."/>
            <person name="Byrne K.P."/>
            <person name="Wolfe K.H."/>
        </authorList>
    </citation>
    <scope>NUCLEOTIDE SEQUENCE [LARGE SCALE GENOMIC DNA]</scope>
    <source>
        <strain evidence="3">ATCC 10662 / CBS 1146 / NBRC 0425 / NCYC 2629 / NRRL Y-866</strain>
    </source>
</reference>
<organism evidence="2 3">
    <name type="scientific">Torulaspora delbrueckii</name>
    <name type="common">Yeast</name>
    <name type="synonym">Candida colliculosa</name>
    <dbReference type="NCBI Taxonomy" id="4950"/>
    <lineage>
        <taxon>Eukaryota</taxon>
        <taxon>Fungi</taxon>
        <taxon>Dikarya</taxon>
        <taxon>Ascomycota</taxon>
        <taxon>Saccharomycotina</taxon>
        <taxon>Saccharomycetes</taxon>
        <taxon>Saccharomycetales</taxon>
        <taxon>Saccharomycetaceae</taxon>
        <taxon>Torulaspora</taxon>
    </lineage>
</organism>
<sequence length="408" mass="47000">MMLTIIKYRDLSRNYNHILLTVRHYANVRNKDLDWSSVFDPRTPRKKALNIFKKNLMGSIEGSYTPTKNSPEYKAILALKEDEKVSTRRLCELIMQHRIDEQRLWEVIKEAGNSHLANVIIPLRIEEQNTQQSRKKRKQLLKISPQNRDPIQKVLKKLQNGEVDAEASQKSSIFSSYESQDDRNTSRSQSENSRNIDVRCLEHYLQKAEQHESQRRKYAWEQAKKYNWEQNYQGPENLSAGQILFTASDDKRARKGLIGRLASLFSSPSVPDSQRSTDDESKELLVYELTTKTERIAPLSNDNSLFNINYKDLFGIINSSGSAPEEILSVINRFENKGWKLVGDLYDQSQSIVFQRQASSASPLKADKSFKRNTWLLTSIVVALIYGSYEFQSSIGRVKDHPRSSASS</sequence>
<gene>
    <name evidence="2" type="primary">TDEL0A06410</name>
    <name evidence="2" type="ORF">TDEL_0A06410</name>
</gene>
<dbReference type="KEGG" id="tdl:TDEL_0A06410"/>